<reference evidence="2" key="3">
    <citation type="submission" date="2025-09" db="UniProtKB">
        <authorList>
            <consortium name="Ensembl"/>
        </authorList>
    </citation>
    <scope>IDENTIFICATION</scope>
</reference>
<dbReference type="OMA" id="MLESAWV"/>
<keyword evidence="3" id="KW-1185">Reference proteome</keyword>
<dbReference type="Gene3D" id="2.30.30.140">
    <property type="match status" value="1"/>
</dbReference>
<dbReference type="AlphaFoldDB" id="H3CU48"/>
<evidence type="ECO:0000313" key="2">
    <source>
        <dbReference type="Ensembl" id="ENSTNIP00000011782.1"/>
    </source>
</evidence>
<name>H3CU48_TETNG</name>
<evidence type="ECO:0000313" key="3">
    <source>
        <dbReference type="Proteomes" id="UP000007303"/>
    </source>
</evidence>
<dbReference type="InParanoid" id="H3CU48"/>
<dbReference type="Pfam" id="PF00855">
    <property type="entry name" value="PWWP"/>
    <property type="match status" value="1"/>
</dbReference>
<dbReference type="STRING" id="99883.ENSTNIP00000011782"/>
<dbReference type="FunFam" id="2.30.30.140:FF:000059">
    <property type="entry name" value="Histone-lysine N-methyltransferase"/>
    <property type="match status" value="1"/>
</dbReference>
<dbReference type="HOGENOM" id="CLU_2283969_0_0_1"/>
<proteinExistence type="predicted"/>
<sequence>SPKKRPLPAVKYVKGDLVWAKFNRRPWWPCHICDSDQGTHTKMKAPSPRPCRVYFLETIGEMLESAWVPESAILPFKGGHEFKDLPVLRRRGKQKEKDYKYT</sequence>
<dbReference type="SUPFAM" id="SSF63748">
    <property type="entry name" value="Tudor/PWWP/MBT"/>
    <property type="match status" value="1"/>
</dbReference>
<dbReference type="Proteomes" id="UP000007303">
    <property type="component" value="Unassembled WGS sequence"/>
</dbReference>
<reference evidence="3" key="1">
    <citation type="journal article" date="2004" name="Nature">
        <title>Genome duplication in the teleost fish Tetraodon nigroviridis reveals the early vertebrate proto-karyotype.</title>
        <authorList>
            <person name="Jaillon O."/>
            <person name="Aury J.-M."/>
            <person name="Brunet F."/>
            <person name="Petit J.-L."/>
            <person name="Stange-Thomann N."/>
            <person name="Mauceli E."/>
            <person name="Bouneau L."/>
            <person name="Fischer C."/>
            <person name="Ozouf-Costaz C."/>
            <person name="Bernot A."/>
            <person name="Nicaud S."/>
            <person name="Jaffe D."/>
            <person name="Fisher S."/>
            <person name="Lutfalla G."/>
            <person name="Dossat C."/>
            <person name="Segurens B."/>
            <person name="Dasilva C."/>
            <person name="Salanoubat M."/>
            <person name="Levy M."/>
            <person name="Boudet N."/>
            <person name="Castellano S."/>
            <person name="Anthouard V."/>
            <person name="Jubin C."/>
            <person name="Castelli V."/>
            <person name="Katinka M."/>
            <person name="Vacherie B."/>
            <person name="Biemont C."/>
            <person name="Skalli Z."/>
            <person name="Cattolico L."/>
            <person name="Poulain J."/>
            <person name="De Berardinis V."/>
            <person name="Cruaud C."/>
            <person name="Duprat S."/>
            <person name="Brottier P."/>
            <person name="Coutanceau J.-P."/>
            <person name="Gouzy J."/>
            <person name="Parra G."/>
            <person name="Lardier G."/>
            <person name="Chapple C."/>
            <person name="McKernan K.J."/>
            <person name="McEwan P."/>
            <person name="Bosak S."/>
            <person name="Kellis M."/>
            <person name="Volff J.-N."/>
            <person name="Guigo R."/>
            <person name="Zody M.C."/>
            <person name="Mesirov J."/>
            <person name="Lindblad-Toh K."/>
            <person name="Birren B."/>
            <person name="Nusbaum C."/>
            <person name="Kahn D."/>
            <person name="Robinson-Rechavi M."/>
            <person name="Laudet V."/>
            <person name="Schachter V."/>
            <person name="Quetier F."/>
            <person name="Saurin W."/>
            <person name="Scarpelli C."/>
            <person name="Wincker P."/>
            <person name="Lander E.S."/>
            <person name="Weissenbach J."/>
            <person name="Roest Crollius H."/>
        </authorList>
    </citation>
    <scope>NUCLEOTIDE SEQUENCE [LARGE SCALE GENOMIC DNA]</scope>
</reference>
<feature type="domain" description="PWWP" evidence="1">
    <location>
        <begin position="14"/>
        <end position="79"/>
    </location>
</feature>
<reference evidence="2" key="2">
    <citation type="submission" date="2025-08" db="UniProtKB">
        <authorList>
            <consortium name="Ensembl"/>
        </authorList>
    </citation>
    <scope>IDENTIFICATION</scope>
</reference>
<dbReference type="GeneTree" id="ENSGT00940000155027"/>
<organism evidence="2 3">
    <name type="scientific">Tetraodon nigroviridis</name>
    <name type="common">Spotted green pufferfish</name>
    <name type="synonym">Chelonodon nigroviridis</name>
    <dbReference type="NCBI Taxonomy" id="99883"/>
    <lineage>
        <taxon>Eukaryota</taxon>
        <taxon>Metazoa</taxon>
        <taxon>Chordata</taxon>
        <taxon>Craniata</taxon>
        <taxon>Vertebrata</taxon>
        <taxon>Euteleostomi</taxon>
        <taxon>Actinopterygii</taxon>
        <taxon>Neopterygii</taxon>
        <taxon>Teleostei</taxon>
        <taxon>Neoteleostei</taxon>
        <taxon>Acanthomorphata</taxon>
        <taxon>Eupercaria</taxon>
        <taxon>Tetraodontiformes</taxon>
        <taxon>Tetradontoidea</taxon>
        <taxon>Tetraodontidae</taxon>
        <taxon>Tetraodon</taxon>
    </lineage>
</organism>
<dbReference type="InterPro" id="IPR000313">
    <property type="entry name" value="PWWP_dom"/>
</dbReference>
<dbReference type="PROSITE" id="PS50812">
    <property type="entry name" value="PWWP"/>
    <property type="match status" value="1"/>
</dbReference>
<accession>H3CU48</accession>
<protein>
    <recommendedName>
        <fullName evidence="1">PWWP domain-containing protein</fullName>
    </recommendedName>
</protein>
<evidence type="ECO:0000259" key="1">
    <source>
        <dbReference type="PROSITE" id="PS50812"/>
    </source>
</evidence>
<dbReference type="Ensembl" id="ENSTNIT00000011972.1">
    <property type="protein sequence ID" value="ENSTNIP00000011782.1"/>
    <property type="gene ID" value="ENSTNIG00000008929.1"/>
</dbReference>